<proteinExistence type="predicted"/>
<evidence type="ECO:0000256" key="1">
    <source>
        <dbReference type="SAM" id="MobiDB-lite"/>
    </source>
</evidence>
<reference evidence="2 3" key="1">
    <citation type="submission" date="2018-11" db="EMBL/GenBank/DDBJ databases">
        <authorList>
            <consortium name="Pathogen Informatics"/>
        </authorList>
    </citation>
    <scope>NUCLEOTIDE SEQUENCE [LARGE SCALE GENOMIC DNA]</scope>
</reference>
<accession>A0A3P7M6B3</accession>
<feature type="compositionally biased region" description="Acidic residues" evidence="1">
    <location>
        <begin position="1"/>
        <end position="10"/>
    </location>
</feature>
<feature type="compositionally biased region" description="Polar residues" evidence="1">
    <location>
        <begin position="41"/>
        <end position="51"/>
    </location>
</feature>
<dbReference type="OrthoDB" id="5870835at2759"/>
<organism evidence="2 3">
    <name type="scientific">Cylicostephanus goldi</name>
    <name type="common">Nematode worm</name>
    <dbReference type="NCBI Taxonomy" id="71465"/>
    <lineage>
        <taxon>Eukaryota</taxon>
        <taxon>Metazoa</taxon>
        <taxon>Ecdysozoa</taxon>
        <taxon>Nematoda</taxon>
        <taxon>Chromadorea</taxon>
        <taxon>Rhabditida</taxon>
        <taxon>Rhabditina</taxon>
        <taxon>Rhabditomorpha</taxon>
        <taxon>Strongyloidea</taxon>
        <taxon>Strongylidae</taxon>
        <taxon>Cylicostephanus</taxon>
    </lineage>
</organism>
<evidence type="ECO:0000313" key="2">
    <source>
        <dbReference type="EMBL" id="VDN24925.1"/>
    </source>
</evidence>
<protein>
    <submittedName>
        <fullName evidence="2">Uncharacterized protein</fullName>
    </submittedName>
</protein>
<dbReference type="EMBL" id="UYRV01109079">
    <property type="protein sequence ID" value="VDN24925.1"/>
    <property type="molecule type" value="Genomic_DNA"/>
</dbReference>
<sequence length="282" mass="32646">MLDSGDDDDSVVSRPSTSQQGKSVSRSGGQDVFRGERDSPYGSNSGDMPRYQRQQLPQAPERFKPSLPIANDPVQTSAGKNPQRFCARTYQMHVETPAFRAKGTKYTCHICSAMRAPHEIRYSSRKMHQNIVLLTCMKALKIISSISARCMYKDILRNRKRICHEHYVEAASFIAKYVQNMWQQFPYEGIGTMPRNMKENLLTYIQVHEDIDTDVSLSFNDIAQFFHDCLSKYREEETGIWSVDEFYRKNAAKEGMMRMLKIVSCSLLPLKFCVDFRRRHRN</sequence>
<feature type="region of interest" description="Disordered" evidence="1">
    <location>
        <begin position="1"/>
        <end position="51"/>
    </location>
</feature>
<keyword evidence="3" id="KW-1185">Reference proteome</keyword>
<dbReference type="Proteomes" id="UP000271889">
    <property type="component" value="Unassembled WGS sequence"/>
</dbReference>
<name>A0A3P7M6B3_CYLGO</name>
<gene>
    <name evidence="2" type="ORF">CGOC_LOCUS9949</name>
</gene>
<dbReference type="AlphaFoldDB" id="A0A3P7M6B3"/>
<feature type="compositionally biased region" description="Polar residues" evidence="1">
    <location>
        <begin position="19"/>
        <end position="28"/>
    </location>
</feature>
<evidence type="ECO:0000313" key="3">
    <source>
        <dbReference type="Proteomes" id="UP000271889"/>
    </source>
</evidence>